<evidence type="ECO:0000256" key="4">
    <source>
        <dbReference type="PROSITE-ProRule" id="PRU01161"/>
    </source>
</evidence>
<protein>
    <recommendedName>
        <fullName evidence="5">PNPLA domain-containing protein</fullName>
    </recommendedName>
</protein>
<keyword evidence="2 4" id="KW-0442">Lipid degradation</keyword>
<feature type="short sequence motif" description="DGA/G" evidence="4">
    <location>
        <begin position="162"/>
        <end position="164"/>
    </location>
</feature>
<dbReference type="GO" id="GO:0016787">
    <property type="term" value="F:hydrolase activity"/>
    <property type="evidence" value="ECO:0007669"/>
    <property type="project" value="UniProtKB-UniRule"/>
</dbReference>
<dbReference type="SUPFAM" id="SSF52151">
    <property type="entry name" value="FabD/lysophospholipase-like"/>
    <property type="match status" value="1"/>
</dbReference>
<feature type="active site" description="Proton acceptor" evidence="4">
    <location>
        <position position="162"/>
    </location>
</feature>
<feature type="domain" description="PNPLA" evidence="5">
    <location>
        <begin position="13"/>
        <end position="175"/>
    </location>
</feature>
<evidence type="ECO:0000259" key="5">
    <source>
        <dbReference type="PROSITE" id="PS51635"/>
    </source>
</evidence>
<proteinExistence type="predicted"/>
<dbReference type="EMBL" id="MHQD01000007">
    <property type="protein sequence ID" value="OGZ96690.1"/>
    <property type="molecule type" value="Genomic_DNA"/>
</dbReference>
<evidence type="ECO:0000256" key="3">
    <source>
        <dbReference type="ARBA" id="ARBA00023098"/>
    </source>
</evidence>
<dbReference type="CDD" id="cd07205">
    <property type="entry name" value="Pat_PNPLA6_PNPLA7_NTE1_like"/>
    <property type="match status" value="1"/>
</dbReference>
<feature type="active site" description="Nucleophile" evidence="4">
    <location>
        <position position="46"/>
    </location>
</feature>
<dbReference type="Gene3D" id="3.40.1090.10">
    <property type="entry name" value="Cytosolic phospholipase A2 catalytic domain"/>
    <property type="match status" value="2"/>
</dbReference>
<dbReference type="AlphaFoldDB" id="A0A1G2KE15"/>
<accession>A0A1G2KE15</accession>
<dbReference type="PROSITE" id="PS51635">
    <property type="entry name" value="PNPLA"/>
    <property type="match status" value="1"/>
</dbReference>
<sequence>MAQKTEKPKKVGLALGGGGAKGFAHIGVIKTLVDAGISIEYIAGTSMGALVGGYYAATKNIRRLEALATNFDGKKYFPSRDVVRDHEGVFFRDASIEHVLEEEFHNIRIEDLQIPFVAIATDAKNGEEVRISKGKLVHAVRASTALPIIFSPVELDGRLLIDGGLANPVPANVVREMGAEYVIAVDVSSKWLDQPEKMMEVRDMYSIITNSFSVIEYQIGKTALKSADIVLRPSVMKYEWMSFPQAREILERGEWITDYYLRDIRKGSGYIKTFATPIEEFIDFFFGK</sequence>
<dbReference type="PANTHER" id="PTHR14226:SF76">
    <property type="entry name" value="NTE FAMILY PROTEIN RSSA"/>
    <property type="match status" value="1"/>
</dbReference>
<dbReference type="GO" id="GO:0016042">
    <property type="term" value="P:lipid catabolic process"/>
    <property type="evidence" value="ECO:0007669"/>
    <property type="project" value="UniProtKB-UniRule"/>
</dbReference>
<evidence type="ECO:0000313" key="7">
    <source>
        <dbReference type="Proteomes" id="UP000178574"/>
    </source>
</evidence>
<dbReference type="PANTHER" id="PTHR14226">
    <property type="entry name" value="NEUROPATHY TARGET ESTERASE/SWISS CHEESE D.MELANOGASTER"/>
    <property type="match status" value="1"/>
</dbReference>
<dbReference type="Pfam" id="PF01734">
    <property type="entry name" value="Patatin"/>
    <property type="match status" value="1"/>
</dbReference>
<evidence type="ECO:0000256" key="1">
    <source>
        <dbReference type="ARBA" id="ARBA00022801"/>
    </source>
</evidence>
<keyword evidence="3 4" id="KW-0443">Lipid metabolism</keyword>
<keyword evidence="1 4" id="KW-0378">Hydrolase</keyword>
<dbReference type="InterPro" id="IPR002641">
    <property type="entry name" value="PNPLA_dom"/>
</dbReference>
<organism evidence="6 7">
    <name type="scientific">Candidatus Sungbacteria bacterium RIFCSPHIGHO2_01_FULL_50_25</name>
    <dbReference type="NCBI Taxonomy" id="1802265"/>
    <lineage>
        <taxon>Bacteria</taxon>
        <taxon>Candidatus Sungiibacteriota</taxon>
    </lineage>
</organism>
<evidence type="ECO:0000256" key="2">
    <source>
        <dbReference type="ARBA" id="ARBA00022963"/>
    </source>
</evidence>
<name>A0A1G2KE15_9BACT</name>
<dbReference type="Proteomes" id="UP000178574">
    <property type="component" value="Unassembled WGS sequence"/>
</dbReference>
<comment type="caution">
    <text evidence="6">The sequence shown here is derived from an EMBL/GenBank/DDBJ whole genome shotgun (WGS) entry which is preliminary data.</text>
</comment>
<gene>
    <name evidence="6" type="ORF">A2847_01600</name>
</gene>
<reference evidence="6 7" key="1">
    <citation type="journal article" date="2016" name="Nat. Commun.">
        <title>Thousands of microbial genomes shed light on interconnected biogeochemical processes in an aquifer system.</title>
        <authorList>
            <person name="Anantharaman K."/>
            <person name="Brown C.T."/>
            <person name="Hug L.A."/>
            <person name="Sharon I."/>
            <person name="Castelle C.J."/>
            <person name="Probst A.J."/>
            <person name="Thomas B.C."/>
            <person name="Singh A."/>
            <person name="Wilkins M.J."/>
            <person name="Karaoz U."/>
            <person name="Brodie E.L."/>
            <person name="Williams K.H."/>
            <person name="Hubbard S.S."/>
            <person name="Banfield J.F."/>
        </authorList>
    </citation>
    <scope>NUCLEOTIDE SEQUENCE [LARGE SCALE GENOMIC DNA]</scope>
</reference>
<dbReference type="InterPro" id="IPR050301">
    <property type="entry name" value="NTE"/>
</dbReference>
<dbReference type="InterPro" id="IPR016035">
    <property type="entry name" value="Acyl_Trfase/lysoPLipase"/>
</dbReference>
<feature type="short sequence motif" description="GXSXG" evidence="4">
    <location>
        <begin position="44"/>
        <end position="48"/>
    </location>
</feature>
<evidence type="ECO:0000313" key="6">
    <source>
        <dbReference type="EMBL" id="OGZ96690.1"/>
    </source>
</evidence>
<feature type="short sequence motif" description="GXGXXG" evidence="4">
    <location>
        <begin position="17"/>
        <end position="22"/>
    </location>
</feature>